<keyword evidence="2" id="KW-1185">Reference proteome</keyword>
<dbReference type="AlphaFoldDB" id="A0A849KPP1"/>
<evidence type="ECO:0000313" key="1">
    <source>
        <dbReference type="EMBL" id="NNU63661.1"/>
    </source>
</evidence>
<sequence>VKLDPWTLGTWMLPGWNYVTTLIGGGVFDRHPTLRFGIQELGGHWIGALGQGLDLWGEFTQTKPWSAKLKMRPSDYIRRNIKVSAF</sequence>
<accession>A0A849KPP1</accession>
<dbReference type="Gene3D" id="3.20.20.140">
    <property type="entry name" value="Metal-dependent hydrolases"/>
    <property type="match status" value="1"/>
</dbReference>
<gene>
    <name evidence="1" type="ORF">HKX02_25940</name>
</gene>
<evidence type="ECO:0000313" key="2">
    <source>
        <dbReference type="Proteomes" id="UP000574931"/>
    </source>
</evidence>
<proteinExistence type="predicted"/>
<protein>
    <submittedName>
        <fullName evidence="1">Amidohydrolase</fullName>
    </submittedName>
</protein>
<organism evidence="1 2">
    <name type="scientific">Ochrobactrum soli</name>
    <dbReference type="NCBI Taxonomy" id="2448455"/>
    <lineage>
        <taxon>Bacteria</taxon>
        <taxon>Pseudomonadati</taxon>
        <taxon>Pseudomonadota</taxon>
        <taxon>Alphaproteobacteria</taxon>
        <taxon>Hyphomicrobiales</taxon>
        <taxon>Brucellaceae</taxon>
        <taxon>Brucella/Ochrobactrum group</taxon>
        <taxon>Ochrobactrum</taxon>
    </lineage>
</organism>
<reference evidence="1 2" key="1">
    <citation type="submission" date="2020-05" db="EMBL/GenBank/DDBJ databases">
        <title>Draft Genome Sequence of Ochrobactrum soli Isolated from Stable Fly Gut.</title>
        <authorList>
            <person name="Pileggi M.T."/>
            <person name="Vazhakkala L.J."/>
            <person name="Wong C.N."/>
        </authorList>
    </citation>
    <scope>NUCLEOTIDE SEQUENCE [LARGE SCALE GENOMIC DNA]</scope>
    <source>
        <strain evidence="1 2">MTP-C0764</strain>
    </source>
</reference>
<feature type="non-terminal residue" evidence="1">
    <location>
        <position position="1"/>
    </location>
</feature>
<name>A0A849KPP1_9HYPH</name>
<dbReference type="Proteomes" id="UP000574931">
    <property type="component" value="Unassembled WGS sequence"/>
</dbReference>
<dbReference type="SUPFAM" id="SSF51556">
    <property type="entry name" value="Metallo-dependent hydrolases"/>
    <property type="match status" value="1"/>
</dbReference>
<feature type="non-terminal residue" evidence="1">
    <location>
        <position position="86"/>
    </location>
</feature>
<dbReference type="InterPro" id="IPR032466">
    <property type="entry name" value="Metal_Hydrolase"/>
</dbReference>
<keyword evidence="1" id="KW-0378">Hydrolase</keyword>
<comment type="caution">
    <text evidence="1">The sequence shown here is derived from an EMBL/GenBank/DDBJ whole genome shotgun (WGS) entry which is preliminary data.</text>
</comment>
<dbReference type="EMBL" id="JABFCY010000074">
    <property type="protein sequence ID" value="NNU63661.1"/>
    <property type="molecule type" value="Genomic_DNA"/>
</dbReference>
<dbReference type="GO" id="GO:0016787">
    <property type="term" value="F:hydrolase activity"/>
    <property type="evidence" value="ECO:0007669"/>
    <property type="project" value="UniProtKB-KW"/>
</dbReference>